<gene>
    <name evidence="6" type="ORF">AB3X52_04785</name>
</gene>
<organism evidence="6 7">
    <name type="scientific">Nocardioides eburneus</name>
    <dbReference type="NCBI Taxonomy" id="3231482"/>
    <lineage>
        <taxon>Bacteria</taxon>
        <taxon>Bacillati</taxon>
        <taxon>Actinomycetota</taxon>
        <taxon>Actinomycetes</taxon>
        <taxon>Propionibacteriales</taxon>
        <taxon>Nocardioidaceae</taxon>
        <taxon>Nocardioides</taxon>
    </lineage>
</organism>
<evidence type="ECO:0000256" key="1">
    <source>
        <dbReference type="ARBA" id="ARBA00004141"/>
    </source>
</evidence>
<feature type="transmembrane region" description="Helical" evidence="5">
    <location>
        <begin position="71"/>
        <end position="87"/>
    </location>
</feature>
<keyword evidence="2 5" id="KW-0812">Transmembrane</keyword>
<feature type="transmembrane region" description="Helical" evidence="5">
    <location>
        <begin position="6"/>
        <end position="24"/>
    </location>
</feature>
<evidence type="ECO:0000313" key="7">
    <source>
        <dbReference type="Proteomes" id="UP001556631"/>
    </source>
</evidence>
<comment type="caution">
    <text evidence="6">The sequence shown here is derived from an EMBL/GenBank/DDBJ whole genome shotgun (WGS) entry which is preliminary data.</text>
</comment>
<dbReference type="Proteomes" id="UP001556631">
    <property type="component" value="Unassembled WGS sequence"/>
</dbReference>
<evidence type="ECO:0000256" key="2">
    <source>
        <dbReference type="ARBA" id="ARBA00022692"/>
    </source>
</evidence>
<dbReference type="Pfam" id="PF07681">
    <property type="entry name" value="DoxX"/>
    <property type="match status" value="1"/>
</dbReference>
<dbReference type="EMBL" id="JBFPJR010000006">
    <property type="protein sequence ID" value="MEX0426929.1"/>
    <property type="molecule type" value="Genomic_DNA"/>
</dbReference>
<sequence>MDVVFLIGRILFAYLFLGSAVGHLTKSSDMAGYAGSRGIPAPRAMVLGTGVQLLVGGLMVLLGVWGDLGSLLLALFLVGAAFLMHPFWKESDPMGRQMEMVQFNKDVALAGAALAFFWVFQNGVDLTITDGLFS</sequence>
<dbReference type="InterPro" id="IPR032808">
    <property type="entry name" value="DoxX"/>
</dbReference>
<proteinExistence type="predicted"/>
<reference evidence="6 7" key="1">
    <citation type="submission" date="2024-07" db="EMBL/GenBank/DDBJ databases">
        <authorList>
            <person name="Lee S."/>
            <person name="Kang M."/>
        </authorList>
    </citation>
    <scope>NUCLEOTIDE SEQUENCE [LARGE SCALE GENOMIC DNA]</scope>
    <source>
        <strain evidence="6 7">DS6</strain>
    </source>
</reference>
<evidence type="ECO:0000256" key="3">
    <source>
        <dbReference type="ARBA" id="ARBA00022989"/>
    </source>
</evidence>
<evidence type="ECO:0000256" key="4">
    <source>
        <dbReference type="ARBA" id="ARBA00023136"/>
    </source>
</evidence>
<evidence type="ECO:0000256" key="5">
    <source>
        <dbReference type="SAM" id="Phobius"/>
    </source>
</evidence>
<feature type="transmembrane region" description="Helical" evidence="5">
    <location>
        <begin position="44"/>
        <end position="65"/>
    </location>
</feature>
<keyword evidence="3 5" id="KW-1133">Transmembrane helix</keyword>
<keyword evidence="4 5" id="KW-0472">Membrane</keyword>
<comment type="subcellular location">
    <subcellularLocation>
        <location evidence="1">Membrane</location>
        <topology evidence="1">Multi-pass membrane protein</topology>
    </subcellularLocation>
</comment>
<evidence type="ECO:0000313" key="6">
    <source>
        <dbReference type="EMBL" id="MEX0426929.1"/>
    </source>
</evidence>
<dbReference type="RefSeq" id="WP_367991824.1">
    <property type="nucleotide sequence ID" value="NZ_JBFPJR010000006.1"/>
</dbReference>
<protein>
    <submittedName>
        <fullName evidence="6">DoxX family membrane protein</fullName>
    </submittedName>
</protein>
<accession>A0ABV3SZ56</accession>
<feature type="transmembrane region" description="Helical" evidence="5">
    <location>
        <begin position="107"/>
        <end position="124"/>
    </location>
</feature>
<name>A0ABV3SZ56_9ACTN</name>
<keyword evidence="7" id="KW-1185">Reference proteome</keyword>